<feature type="region of interest" description="Disordered" evidence="8">
    <location>
        <begin position="1"/>
        <end position="266"/>
    </location>
</feature>
<keyword evidence="6" id="KW-0906">Nuclear pore complex</keyword>
<keyword evidence="7" id="KW-0539">Nucleus</keyword>
<keyword evidence="10" id="KW-1185">Reference proteome</keyword>
<feature type="compositionally biased region" description="Gly residues" evidence="8">
    <location>
        <begin position="231"/>
        <end position="248"/>
    </location>
</feature>
<feature type="compositionally biased region" description="Low complexity" evidence="8">
    <location>
        <begin position="123"/>
        <end position="161"/>
    </location>
</feature>
<proteinExistence type="predicted"/>
<protein>
    <recommendedName>
        <fullName evidence="11">Nucleoporin NUP49/NSP49</fullName>
    </recommendedName>
</protein>
<reference evidence="9" key="2">
    <citation type="submission" date="2023-06" db="EMBL/GenBank/DDBJ databases">
        <authorList>
            <consortium name="Lawrence Berkeley National Laboratory"/>
            <person name="Haridas S."/>
            <person name="Hensen N."/>
            <person name="Bonometti L."/>
            <person name="Westerberg I."/>
            <person name="Brannstrom I.O."/>
            <person name="Guillou S."/>
            <person name="Cros-Aarteil S."/>
            <person name="Calhoun S."/>
            <person name="Kuo A."/>
            <person name="Mondo S."/>
            <person name="Pangilinan J."/>
            <person name="Riley R."/>
            <person name="Labutti K."/>
            <person name="Andreopoulos B."/>
            <person name="Lipzen A."/>
            <person name="Chen C."/>
            <person name="Yanf M."/>
            <person name="Daum C."/>
            <person name="Ng V."/>
            <person name="Clum A."/>
            <person name="Steindorff A."/>
            <person name="Ohm R."/>
            <person name="Martin F."/>
            <person name="Silar P."/>
            <person name="Natvig D."/>
            <person name="Lalanne C."/>
            <person name="Gautier V."/>
            <person name="Ament-Velasquez S.L."/>
            <person name="Kruys A."/>
            <person name="Hutchinson M.I."/>
            <person name="Powell A.J."/>
            <person name="Barry K."/>
            <person name="Miller A.N."/>
            <person name="Grigoriev I.V."/>
            <person name="Debuchy R."/>
            <person name="Gladieux P."/>
            <person name="Thoren M.H."/>
            <person name="Johannesson H."/>
        </authorList>
    </citation>
    <scope>NUCLEOTIDE SEQUENCE</scope>
    <source>
        <strain evidence="9">CBS 118394</strain>
    </source>
</reference>
<feature type="compositionally biased region" description="Low complexity" evidence="8">
    <location>
        <begin position="86"/>
        <end position="106"/>
    </location>
</feature>
<evidence type="ECO:0000256" key="8">
    <source>
        <dbReference type="SAM" id="MobiDB-lite"/>
    </source>
</evidence>
<dbReference type="GO" id="GO:0005643">
    <property type="term" value="C:nuclear pore"/>
    <property type="evidence" value="ECO:0007669"/>
    <property type="project" value="UniProtKB-SubCell"/>
</dbReference>
<feature type="region of interest" description="Disordered" evidence="8">
    <location>
        <begin position="410"/>
        <end position="432"/>
    </location>
</feature>
<dbReference type="Pfam" id="PF21121">
    <property type="entry name" value="Nup49_C"/>
    <property type="match status" value="1"/>
</dbReference>
<evidence type="ECO:0000256" key="7">
    <source>
        <dbReference type="ARBA" id="ARBA00023242"/>
    </source>
</evidence>
<feature type="compositionally biased region" description="Low complexity" evidence="8">
    <location>
        <begin position="418"/>
        <end position="429"/>
    </location>
</feature>
<evidence type="ECO:0000313" key="10">
    <source>
        <dbReference type="Proteomes" id="UP001283341"/>
    </source>
</evidence>
<evidence type="ECO:0000256" key="4">
    <source>
        <dbReference type="ARBA" id="ARBA00022927"/>
    </source>
</evidence>
<reference evidence="9" key="1">
    <citation type="journal article" date="2023" name="Mol. Phylogenet. Evol.">
        <title>Genome-scale phylogeny and comparative genomics of the fungal order Sordariales.</title>
        <authorList>
            <person name="Hensen N."/>
            <person name="Bonometti L."/>
            <person name="Westerberg I."/>
            <person name="Brannstrom I.O."/>
            <person name="Guillou S."/>
            <person name="Cros-Aarteil S."/>
            <person name="Calhoun S."/>
            <person name="Haridas S."/>
            <person name="Kuo A."/>
            <person name="Mondo S."/>
            <person name="Pangilinan J."/>
            <person name="Riley R."/>
            <person name="LaButti K."/>
            <person name="Andreopoulos B."/>
            <person name="Lipzen A."/>
            <person name="Chen C."/>
            <person name="Yan M."/>
            <person name="Daum C."/>
            <person name="Ng V."/>
            <person name="Clum A."/>
            <person name="Steindorff A."/>
            <person name="Ohm R.A."/>
            <person name="Martin F."/>
            <person name="Silar P."/>
            <person name="Natvig D.O."/>
            <person name="Lalanne C."/>
            <person name="Gautier V."/>
            <person name="Ament-Velasquez S.L."/>
            <person name="Kruys A."/>
            <person name="Hutchinson M.I."/>
            <person name="Powell A.J."/>
            <person name="Barry K."/>
            <person name="Miller A.N."/>
            <person name="Grigoriev I.V."/>
            <person name="Debuchy R."/>
            <person name="Gladieux P."/>
            <person name="Hiltunen Thoren M."/>
            <person name="Johannesson H."/>
        </authorList>
    </citation>
    <scope>NUCLEOTIDE SEQUENCE</scope>
    <source>
        <strain evidence="9">CBS 118394</strain>
    </source>
</reference>
<evidence type="ECO:0000256" key="1">
    <source>
        <dbReference type="ARBA" id="ARBA00004567"/>
    </source>
</evidence>
<evidence type="ECO:0000256" key="5">
    <source>
        <dbReference type="ARBA" id="ARBA00023010"/>
    </source>
</evidence>
<evidence type="ECO:0000256" key="3">
    <source>
        <dbReference type="ARBA" id="ARBA00022816"/>
    </source>
</evidence>
<dbReference type="Pfam" id="PF13634">
    <property type="entry name" value="Nucleoporin_FG"/>
    <property type="match status" value="2"/>
</dbReference>
<sequence>MALARSASGPGGLSINTGAANIFGGTNSTQAPAAGGGLFGGSATASQPAQSTSLFGTATSQPQTTGSLFNTASTNSQPQQGGGLFGTSNAQTTNNQQQQPPQLQIGTGTGTSLFGQTANTQNQQQPQQQPQQQQQQQPQQQQQQQQQPQQGGLFGLGTTTTGSGGGLFGNTNTAQPQQMNSLFGGTAAQPQQQQTGGLFGGLQTQTQPTQTGGLFGASTQQQQQQQQQPQAGGGLFGGSTAGNTGGGLFSNLGQSQQQQPQQANAFGQTGQTAGLTLGQSTNQQQQVVPGVRIDLSNIRSTTRFNDLQEDLQKQIAQIDEGIQKCIRDKEAVDAFLPSHGDQVYAIPADVSFVTRKSEGAHGALSGDVTVINQLRDLVKKDAEHAKLSFKAIDNLKLPTQYHQAGLWSTTRGHHHQHQAGGASAAAGSAETDEETNSDLITYFSKTADEMEDTMVKFSRNLGEIESHLSGVQGNMLEQLQRVAAQSKNGSQGGMDERVVELAAVLRDFEESILKVAGVVGGVKEGVTELQLKDFMGHGG</sequence>
<dbReference type="AlphaFoldDB" id="A0AAE0I4J6"/>
<comment type="caution">
    <text evidence="9">The sequence shown here is derived from an EMBL/GenBank/DDBJ whole genome shotgun (WGS) entry which is preliminary data.</text>
</comment>
<feature type="compositionally biased region" description="Low complexity" evidence="8">
    <location>
        <begin position="42"/>
        <end position="53"/>
    </location>
</feature>
<dbReference type="GO" id="GO:0017056">
    <property type="term" value="F:structural constituent of nuclear pore"/>
    <property type="evidence" value="ECO:0007669"/>
    <property type="project" value="InterPro"/>
</dbReference>
<dbReference type="InterPro" id="IPR024882">
    <property type="entry name" value="NUP58/p45/49"/>
</dbReference>
<evidence type="ECO:0000256" key="2">
    <source>
        <dbReference type="ARBA" id="ARBA00022448"/>
    </source>
</evidence>
<accession>A0AAE0I4J6</accession>
<feature type="compositionally biased region" description="Low complexity" evidence="8">
    <location>
        <begin position="220"/>
        <end position="230"/>
    </location>
</feature>
<keyword evidence="5" id="KW-0811">Translocation</keyword>
<evidence type="ECO:0000313" key="9">
    <source>
        <dbReference type="EMBL" id="KAK3318072.1"/>
    </source>
</evidence>
<dbReference type="Gene3D" id="6.10.140.1350">
    <property type="match status" value="1"/>
</dbReference>
<comment type="subcellular location">
    <subcellularLocation>
        <location evidence="1">Nucleus</location>
        <location evidence="1">Nuclear pore complex</location>
    </subcellularLocation>
</comment>
<dbReference type="PANTHER" id="PTHR13437">
    <property type="entry name" value="NUCLEOPORIN P58/P45 NUCLEOPORIN-LIKE PROTEIN 1"/>
    <property type="match status" value="1"/>
</dbReference>
<evidence type="ECO:0008006" key="11">
    <source>
        <dbReference type="Google" id="ProtNLM"/>
    </source>
</evidence>
<feature type="compositionally biased region" description="Low complexity" evidence="8">
    <location>
        <begin position="183"/>
        <end position="212"/>
    </location>
</feature>
<dbReference type="Proteomes" id="UP001283341">
    <property type="component" value="Unassembled WGS sequence"/>
</dbReference>
<feature type="compositionally biased region" description="Polar residues" evidence="8">
    <location>
        <begin position="14"/>
        <end position="31"/>
    </location>
</feature>
<feature type="compositionally biased region" description="Low complexity" evidence="8">
    <location>
        <begin position="249"/>
        <end position="266"/>
    </location>
</feature>
<gene>
    <name evidence="9" type="ORF">B0H66DRAFT_556190</name>
</gene>
<feature type="compositionally biased region" description="Polar residues" evidence="8">
    <location>
        <begin position="112"/>
        <end position="122"/>
    </location>
</feature>
<feature type="compositionally biased region" description="Polar residues" evidence="8">
    <location>
        <begin position="54"/>
        <end position="79"/>
    </location>
</feature>
<keyword evidence="4" id="KW-0653">Protein transport</keyword>
<evidence type="ECO:0000256" key="6">
    <source>
        <dbReference type="ARBA" id="ARBA00023132"/>
    </source>
</evidence>
<keyword evidence="2" id="KW-0813">Transport</keyword>
<dbReference type="InterPro" id="IPR025574">
    <property type="entry name" value="Nucleoporin_FG_rpt"/>
</dbReference>
<dbReference type="EMBL" id="JAUEDM010000004">
    <property type="protein sequence ID" value="KAK3318072.1"/>
    <property type="molecule type" value="Genomic_DNA"/>
</dbReference>
<keyword evidence="3" id="KW-0509">mRNA transport</keyword>
<dbReference type="GO" id="GO:0008139">
    <property type="term" value="F:nuclear localization sequence binding"/>
    <property type="evidence" value="ECO:0007669"/>
    <property type="project" value="InterPro"/>
</dbReference>
<dbReference type="PANTHER" id="PTHR13437:SF2">
    <property type="entry name" value="NUCLEOPORIN P58_P45"/>
    <property type="match status" value="1"/>
</dbReference>
<dbReference type="GO" id="GO:0015031">
    <property type="term" value="P:protein transport"/>
    <property type="evidence" value="ECO:0007669"/>
    <property type="project" value="UniProtKB-KW"/>
</dbReference>
<dbReference type="GO" id="GO:0051028">
    <property type="term" value="P:mRNA transport"/>
    <property type="evidence" value="ECO:0007669"/>
    <property type="project" value="UniProtKB-KW"/>
</dbReference>
<name>A0AAE0I4J6_9PEZI</name>
<organism evidence="9 10">
    <name type="scientific">Apodospora peruviana</name>
    <dbReference type="NCBI Taxonomy" id="516989"/>
    <lineage>
        <taxon>Eukaryota</taxon>
        <taxon>Fungi</taxon>
        <taxon>Dikarya</taxon>
        <taxon>Ascomycota</taxon>
        <taxon>Pezizomycotina</taxon>
        <taxon>Sordariomycetes</taxon>
        <taxon>Sordariomycetidae</taxon>
        <taxon>Sordariales</taxon>
        <taxon>Lasiosphaeriaceae</taxon>
        <taxon>Apodospora</taxon>
    </lineage>
</organism>